<reference evidence="3 4" key="1">
    <citation type="submission" date="2019-08" db="EMBL/GenBank/DDBJ databases">
        <title>Genomes sequence of Algoriphagus aquimarinus ACAM450.</title>
        <authorList>
            <person name="Bowman J.P."/>
        </authorList>
    </citation>
    <scope>NUCLEOTIDE SEQUENCE [LARGE SCALE GENOMIC DNA]</scope>
    <source>
        <strain evidence="3 4">ACAM 450</strain>
    </source>
</reference>
<protein>
    <submittedName>
        <fullName evidence="3">Uncharacterized protein</fullName>
    </submittedName>
</protein>
<name>A0A5C7AZ28_9BACT</name>
<sequence>MLKRNWTIVTMLLALAIMLGHNIFPHHHHEENKELAQHHHSDDHHHDTDHESPSESPDFEHLFSVLQHAGNGVTFLTGNDLSKLEEGKIISSIDGVTFTLFSPISSSIIGEKSPPFRPVFRNFKYFLPTGLRAPPARIV</sequence>
<feature type="transmembrane region" description="Helical" evidence="2">
    <location>
        <begin position="6"/>
        <end position="24"/>
    </location>
</feature>
<evidence type="ECO:0000313" key="3">
    <source>
        <dbReference type="EMBL" id="TXE14096.1"/>
    </source>
</evidence>
<accession>A0A5C7AZ28</accession>
<keyword evidence="2" id="KW-0472">Membrane</keyword>
<proteinExistence type="predicted"/>
<evidence type="ECO:0000256" key="2">
    <source>
        <dbReference type="SAM" id="Phobius"/>
    </source>
</evidence>
<comment type="caution">
    <text evidence="3">The sequence shown here is derived from an EMBL/GenBank/DDBJ whole genome shotgun (WGS) entry which is preliminary data.</text>
</comment>
<gene>
    <name evidence="3" type="ORF">ESV85_00615</name>
</gene>
<evidence type="ECO:0000256" key="1">
    <source>
        <dbReference type="SAM" id="MobiDB-lite"/>
    </source>
</evidence>
<organism evidence="3 4">
    <name type="scientific">Algoriphagus aquimarinus</name>
    <dbReference type="NCBI Taxonomy" id="237018"/>
    <lineage>
        <taxon>Bacteria</taxon>
        <taxon>Pseudomonadati</taxon>
        <taxon>Bacteroidota</taxon>
        <taxon>Cytophagia</taxon>
        <taxon>Cytophagales</taxon>
        <taxon>Cyclobacteriaceae</taxon>
        <taxon>Algoriphagus</taxon>
    </lineage>
</organism>
<dbReference type="OrthoDB" id="1263566at2"/>
<evidence type="ECO:0000313" key="4">
    <source>
        <dbReference type="Proteomes" id="UP000321935"/>
    </source>
</evidence>
<dbReference type="AlphaFoldDB" id="A0A5C7AZ28"/>
<dbReference type="Proteomes" id="UP000321935">
    <property type="component" value="Unassembled WGS sequence"/>
</dbReference>
<dbReference type="EMBL" id="VORW01000001">
    <property type="protein sequence ID" value="TXE14096.1"/>
    <property type="molecule type" value="Genomic_DNA"/>
</dbReference>
<keyword evidence="2" id="KW-1133">Transmembrane helix</keyword>
<keyword evidence="2" id="KW-0812">Transmembrane</keyword>
<dbReference type="RefSeq" id="WP_146914345.1">
    <property type="nucleotide sequence ID" value="NZ_VORW01000001.1"/>
</dbReference>
<feature type="region of interest" description="Disordered" evidence="1">
    <location>
        <begin position="32"/>
        <end position="57"/>
    </location>
</feature>